<reference evidence="2 3" key="1">
    <citation type="journal article" date="2017" name="Nat. Commun.">
        <title>Genome assembly with in vitro proximity ligation data and whole-genome triplication in lettuce.</title>
        <authorList>
            <person name="Reyes-Chin-Wo S."/>
            <person name="Wang Z."/>
            <person name="Yang X."/>
            <person name="Kozik A."/>
            <person name="Arikit S."/>
            <person name="Song C."/>
            <person name="Xia L."/>
            <person name="Froenicke L."/>
            <person name="Lavelle D.O."/>
            <person name="Truco M.J."/>
            <person name="Xia R."/>
            <person name="Zhu S."/>
            <person name="Xu C."/>
            <person name="Xu H."/>
            <person name="Xu X."/>
            <person name="Cox K."/>
            <person name="Korf I."/>
            <person name="Meyers B.C."/>
            <person name="Michelmore R.W."/>
        </authorList>
    </citation>
    <scope>NUCLEOTIDE SEQUENCE [LARGE SCALE GENOMIC DNA]</scope>
    <source>
        <strain evidence="3">cv. Salinas</strain>
        <tissue evidence="2">Seedlings</tissue>
    </source>
</reference>
<evidence type="ECO:0000313" key="2">
    <source>
        <dbReference type="EMBL" id="KAJ0215607.1"/>
    </source>
</evidence>
<dbReference type="EMBL" id="NBSK02000003">
    <property type="protein sequence ID" value="KAJ0215607.1"/>
    <property type="molecule type" value="Genomic_DNA"/>
</dbReference>
<feature type="compositionally biased region" description="Pro residues" evidence="1">
    <location>
        <begin position="97"/>
        <end position="107"/>
    </location>
</feature>
<sequence>MALGTTSLSRIYGVTGLLGYPYPIRLILMELGALALGKMQVLTRRRGSLGGYRRMTSSIRFSRCEAGSHRCKKEHRWMMSSLVTVMRHLGMDHPPFPGAAPIVPQPSQPCNTSYDGVGPFGTYPIDTNADDDDADDDDEEDTKTESEGGEE</sequence>
<gene>
    <name evidence="2" type="ORF">LSAT_V11C300151570</name>
</gene>
<dbReference type="AlphaFoldDB" id="A0A9R1W329"/>
<feature type="region of interest" description="Disordered" evidence="1">
    <location>
        <begin position="97"/>
        <end position="151"/>
    </location>
</feature>
<protein>
    <submittedName>
        <fullName evidence="2">Uncharacterized protein</fullName>
    </submittedName>
</protein>
<evidence type="ECO:0000313" key="3">
    <source>
        <dbReference type="Proteomes" id="UP000235145"/>
    </source>
</evidence>
<organism evidence="2 3">
    <name type="scientific">Lactuca sativa</name>
    <name type="common">Garden lettuce</name>
    <dbReference type="NCBI Taxonomy" id="4236"/>
    <lineage>
        <taxon>Eukaryota</taxon>
        <taxon>Viridiplantae</taxon>
        <taxon>Streptophyta</taxon>
        <taxon>Embryophyta</taxon>
        <taxon>Tracheophyta</taxon>
        <taxon>Spermatophyta</taxon>
        <taxon>Magnoliopsida</taxon>
        <taxon>eudicotyledons</taxon>
        <taxon>Gunneridae</taxon>
        <taxon>Pentapetalae</taxon>
        <taxon>asterids</taxon>
        <taxon>campanulids</taxon>
        <taxon>Asterales</taxon>
        <taxon>Asteraceae</taxon>
        <taxon>Cichorioideae</taxon>
        <taxon>Cichorieae</taxon>
        <taxon>Lactucinae</taxon>
        <taxon>Lactuca</taxon>
    </lineage>
</organism>
<evidence type="ECO:0000256" key="1">
    <source>
        <dbReference type="SAM" id="MobiDB-lite"/>
    </source>
</evidence>
<dbReference type="Proteomes" id="UP000235145">
    <property type="component" value="Unassembled WGS sequence"/>
</dbReference>
<comment type="caution">
    <text evidence="2">The sequence shown here is derived from an EMBL/GenBank/DDBJ whole genome shotgun (WGS) entry which is preliminary data.</text>
</comment>
<accession>A0A9R1W329</accession>
<name>A0A9R1W329_LACSA</name>
<feature type="compositionally biased region" description="Acidic residues" evidence="1">
    <location>
        <begin position="128"/>
        <end position="151"/>
    </location>
</feature>
<proteinExistence type="predicted"/>
<keyword evidence="3" id="KW-1185">Reference proteome</keyword>